<evidence type="ECO:0000313" key="7">
    <source>
        <dbReference type="Proteomes" id="UP001164965"/>
    </source>
</evidence>
<dbReference type="Pfam" id="PF07729">
    <property type="entry name" value="FCD"/>
    <property type="match status" value="1"/>
</dbReference>
<dbReference type="PANTHER" id="PTHR43537">
    <property type="entry name" value="TRANSCRIPTIONAL REGULATOR, GNTR FAMILY"/>
    <property type="match status" value="1"/>
</dbReference>
<evidence type="ECO:0000256" key="2">
    <source>
        <dbReference type="ARBA" id="ARBA00023125"/>
    </source>
</evidence>
<keyword evidence="3" id="KW-0804">Transcription</keyword>
<keyword evidence="1" id="KW-0805">Transcription regulation</keyword>
<dbReference type="SMART" id="SM00345">
    <property type="entry name" value="HTH_GNTR"/>
    <property type="match status" value="1"/>
</dbReference>
<dbReference type="EMBL" id="CP110615">
    <property type="protein sequence ID" value="UZJ25564.1"/>
    <property type="molecule type" value="Genomic_DNA"/>
</dbReference>
<dbReference type="SUPFAM" id="SSF46785">
    <property type="entry name" value="Winged helix' DNA-binding domain"/>
    <property type="match status" value="1"/>
</dbReference>
<keyword evidence="2" id="KW-0238">DNA-binding</keyword>
<evidence type="ECO:0000256" key="3">
    <source>
        <dbReference type="ARBA" id="ARBA00023163"/>
    </source>
</evidence>
<dbReference type="SUPFAM" id="SSF48008">
    <property type="entry name" value="GntR ligand-binding domain-like"/>
    <property type="match status" value="1"/>
</dbReference>
<dbReference type="Gene3D" id="1.10.10.10">
    <property type="entry name" value="Winged helix-like DNA-binding domain superfamily/Winged helix DNA-binding domain"/>
    <property type="match status" value="1"/>
</dbReference>
<sequence>MTSAPALRTLVGSPSLRAQVGQQLRDALVAGELVPGVVYSAPVLGTQLGVSATPVREAMLDLVRDGLVETVRNKGFRVVELSPQRLADLLAVRADLESAGLARVAAAPRDDLEELEVLLADMAAAGARGDVRGYVEADRRFHLGLLALDGNVLLLELVTDLRSRTQLHGLAPLAGEPLAHTATEHHALLDAVRRGDPATASALMRTHIAHVADRWTGTTPSSTPTPEHQEAP</sequence>
<dbReference type="SMART" id="SM00895">
    <property type="entry name" value="FCD"/>
    <property type="match status" value="1"/>
</dbReference>
<organism evidence="6 7">
    <name type="scientific">Rhodococcus antarcticus</name>
    <dbReference type="NCBI Taxonomy" id="2987751"/>
    <lineage>
        <taxon>Bacteria</taxon>
        <taxon>Bacillati</taxon>
        <taxon>Actinomycetota</taxon>
        <taxon>Actinomycetes</taxon>
        <taxon>Mycobacteriales</taxon>
        <taxon>Nocardiaceae</taxon>
        <taxon>Rhodococcus</taxon>
    </lineage>
</organism>
<dbReference type="InterPro" id="IPR036390">
    <property type="entry name" value="WH_DNA-bd_sf"/>
</dbReference>
<dbReference type="PROSITE" id="PS50949">
    <property type="entry name" value="HTH_GNTR"/>
    <property type="match status" value="1"/>
</dbReference>
<feature type="region of interest" description="Disordered" evidence="4">
    <location>
        <begin position="213"/>
        <end position="232"/>
    </location>
</feature>
<protein>
    <submittedName>
        <fullName evidence="6">GntR family transcriptional regulator</fullName>
    </submittedName>
</protein>
<dbReference type="Gene3D" id="1.20.120.530">
    <property type="entry name" value="GntR ligand-binding domain-like"/>
    <property type="match status" value="1"/>
</dbReference>
<evidence type="ECO:0000313" key="6">
    <source>
        <dbReference type="EMBL" id="UZJ25564.1"/>
    </source>
</evidence>
<dbReference type="Proteomes" id="UP001164965">
    <property type="component" value="Chromosome"/>
</dbReference>
<dbReference type="InterPro" id="IPR011711">
    <property type="entry name" value="GntR_C"/>
</dbReference>
<dbReference type="CDD" id="cd07377">
    <property type="entry name" value="WHTH_GntR"/>
    <property type="match status" value="1"/>
</dbReference>
<reference evidence="6" key="1">
    <citation type="submission" date="2022-10" db="EMBL/GenBank/DDBJ databases">
        <title>Rhodococcus sp.75.</title>
        <authorList>
            <person name="Sun M."/>
        </authorList>
    </citation>
    <scope>NUCLEOTIDE SEQUENCE</scope>
    <source>
        <strain evidence="6">75</strain>
    </source>
</reference>
<evidence type="ECO:0000256" key="1">
    <source>
        <dbReference type="ARBA" id="ARBA00023015"/>
    </source>
</evidence>
<dbReference type="InterPro" id="IPR000524">
    <property type="entry name" value="Tscrpt_reg_HTH_GntR"/>
</dbReference>
<keyword evidence="7" id="KW-1185">Reference proteome</keyword>
<dbReference type="PANTHER" id="PTHR43537:SF45">
    <property type="entry name" value="GNTR FAMILY REGULATORY PROTEIN"/>
    <property type="match status" value="1"/>
</dbReference>
<dbReference type="Pfam" id="PF00392">
    <property type="entry name" value="GntR"/>
    <property type="match status" value="1"/>
</dbReference>
<dbReference type="InterPro" id="IPR008920">
    <property type="entry name" value="TF_FadR/GntR_C"/>
</dbReference>
<proteinExistence type="predicted"/>
<feature type="domain" description="HTH gntR-type" evidence="5">
    <location>
        <begin position="14"/>
        <end position="81"/>
    </location>
</feature>
<evidence type="ECO:0000256" key="4">
    <source>
        <dbReference type="SAM" id="MobiDB-lite"/>
    </source>
</evidence>
<accession>A0ABY6P235</accession>
<dbReference type="RefSeq" id="WP_265383668.1">
    <property type="nucleotide sequence ID" value="NZ_CP110615.1"/>
</dbReference>
<dbReference type="InterPro" id="IPR036388">
    <property type="entry name" value="WH-like_DNA-bd_sf"/>
</dbReference>
<name>A0ABY6P235_9NOCA</name>
<feature type="compositionally biased region" description="Low complexity" evidence="4">
    <location>
        <begin position="216"/>
        <end position="226"/>
    </location>
</feature>
<evidence type="ECO:0000259" key="5">
    <source>
        <dbReference type="PROSITE" id="PS50949"/>
    </source>
</evidence>
<gene>
    <name evidence="6" type="ORF">RHODO2019_03620</name>
</gene>